<evidence type="ECO:0000313" key="2">
    <source>
        <dbReference type="EMBL" id="CAA0117690.1"/>
    </source>
</evidence>
<dbReference type="AlphaFoldDB" id="A0A5S9QJA3"/>
<keyword evidence="1" id="KW-1133">Transmembrane helix</keyword>
<feature type="transmembrane region" description="Helical" evidence="1">
    <location>
        <begin position="6"/>
        <end position="28"/>
    </location>
</feature>
<proteinExistence type="predicted"/>
<keyword evidence="1" id="KW-0472">Membrane</keyword>
<gene>
    <name evidence="2" type="ORF">OPDIPICF_04791</name>
</gene>
<evidence type="ECO:0000256" key="1">
    <source>
        <dbReference type="SAM" id="Phobius"/>
    </source>
</evidence>
<sequence>MIDIFSWIPTGVFILIGTFTATLTAFVMPRYNRCREASIQFRNAILDCFKEVYPHPDKWPDDFKSYLIDRYPLIQAEVQKYRPFVPFYKIRKYDDAWNNFRGFDKDDCFSRETDFFQYRDYSLDGVPNDGKMNFRENLAKLLSFSNKI</sequence>
<protein>
    <submittedName>
        <fullName evidence="2">Uncharacterized protein</fullName>
    </submittedName>
</protein>
<reference evidence="2 3" key="1">
    <citation type="submission" date="2019-11" db="EMBL/GenBank/DDBJ databases">
        <authorList>
            <person name="Holert J."/>
        </authorList>
    </citation>
    <scope>NUCLEOTIDE SEQUENCE [LARGE SCALE GENOMIC DNA]</scope>
    <source>
        <strain evidence="2">SB11_3</strain>
    </source>
</reference>
<organism evidence="2 3">
    <name type="scientific">BD1-7 clade bacterium</name>
    <dbReference type="NCBI Taxonomy" id="2029982"/>
    <lineage>
        <taxon>Bacteria</taxon>
        <taxon>Pseudomonadati</taxon>
        <taxon>Pseudomonadota</taxon>
        <taxon>Gammaproteobacteria</taxon>
        <taxon>Cellvibrionales</taxon>
        <taxon>Spongiibacteraceae</taxon>
        <taxon>BD1-7 clade</taxon>
    </lineage>
</organism>
<dbReference type="Proteomes" id="UP000441399">
    <property type="component" value="Unassembled WGS sequence"/>
</dbReference>
<dbReference type="EMBL" id="CACSIO010000025">
    <property type="protein sequence ID" value="CAA0117690.1"/>
    <property type="molecule type" value="Genomic_DNA"/>
</dbReference>
<name>A0A5S9QJA3_9GAMM</name>
<keyword evidence="1" id="KW-0812">Transmembrane</keyword>
<evidence type="ECO:0000313" key="3">
    <source>
        <dbReference type="Proteomes" id="UP000441399"/>
    </source>
</evidence>
<accession>A0A5S9QJA3</accession>
<keyword evidence="3" id="KW-1185">Reference proteome</keyword>